<dbReference type="CDD" id="cd09917">
    <property type="entry name" value="F-box_SF"/>
    <property type="match status" value="1"/>
</dbReference>
<dbReference type="OrthoDB" id="2522477at2759"/>
<dbReference type="InterPro" id="IPR036047">
    <property type="entry name" value="F-box-like_dom_sf"/>
</dbReference>
<dbReference type="PROSITE" id="PS50181">
    <property type="entry name" value="FBOX"/>
    <property type="match status" value="1"/>
</dbReference>
<dbReference type="Proteomes" id="UP000077266">
    <property type="component" value="Unassembled WGS sequence"/>
</dbReference>
<organism evidence="2 3">
    <name type="scientific">Exidia glandulosa HHB12029</name>
    <dbReference type="NCBI Taxonomy" id="1314781"/>
    <lineage>
        <taxon>Eukaryota</taxon>
        <taxon>Fungi</taxon>
        <taxon>Dikarya</taxon>
        <taxon>Basidiomycota</taxon>
        <taxon>Agaricomycotina</taxon>
        <taxon>Agaricomycetes</taxon>
        <taxon>Auriculariales</taxon>
        <taxon>Exidiaceae</taxon>
        <taxon>Exidia</taxon>
    </lineage>
</organism>
<gene>
    <name evidence="2" type="ORF">EXIGLDRAFT_692843</name>
</gene>
<feature type="domain" description="F-box" evidence="1">
    <location>
        <begin position="25"/>
        <end position="70"/>
    </location>
</feature>
<protein>
    <recommendedName>
        <fullName evidence="1">F-box domain-containing protein</fullName>
    </recommendedName>
</protein>
<reference evidence="2 3" key="1">
    <citation type="journal article" date="2016" name="Mol. Biol. Evol.">
        <title>Comparative Genomics of Early-Diverging Mushroom-Forming Fungi Provides Insights into the Origins of Lignocellulose Decay Capabilities.</title>
        <authorList>
            <person name="Nagy L.G."/>
            <person name="Riley R."/>
            <person name="Tritt A."/>
            <person name="Adam C."/>
            <person name="Daum C."/>
            <person name="Floudas D."/>
            <person name="Sun H."/>
            <person name="Yadav J.S."/>
            <person name="Pangilinan J."/>
            <person name="Larsson K.H."/>
            <person name="Matsuura K."/>
            <person name="Barry K."/>
            <person name="Labutti K."/>
            <person name="Kuo R."/>
            <person name="Ohm R.A."/>
            <person name="Bhattacharya S.S."/>
            <person name="Shirouzu T."/>
            <person name="Yoshinaga Y."/>
            <person name="Martin F.M."/>
            <person name="Grigoriev I.V."/>
            <person name="Hibbett D.S."/>
        </authorList>
    </citation>
    <scope>NUCLEOTIDE SEQUENCE [LARGE SCALE GENOMIC DNA]</scope>
    <source>
        <strain evidence="2 3">HHB12029</strain>
    </source>
</reference>
<dbReference type="InterPro" id="IPR001810">
    <property type="entry name" value="F-box_dom"/>
</dbReference>
<dbReference type="SUPFAM" id="SSF81383">
    <property type="entry name" value="F-box domain"/>
    <property type="match status" value="1"/>
</dbReference>
<dbReference type="EMBL" id="KV425894">
    <property type="protein sequence ID" value="KZW01344.1"/>
    <property type="molecule type" value="Genomic_DNA"/>
</dbReference>
<evidence type="ECO:0000313" key="3">
    <source>
        <dbReference type="Proteomes" id="UP000077266"/>
    </source>
</evidence>
<accession>A0A165NX43</accession>
<dbReference type="InParanoid" id="A0A165NX43"/>
<dbReference type="Gene3D" id="3.80.10.10">
    <property type="entry name" value="Ribonuclease Inhibitor"/>
    <property type="match status" value="1"/>
</dbReference>
<proteinExistence type="predicted"/>
<keyword evidence="3" id="KW-1185">Reference proteome</keyword>
<sequence>MLFLDYLSLFPGEIDMPTNIPNPTGRSPLSLPLDVVLAVFDHLDPSSLAAVARACHPVNRLVTPRLYGRVVLRTDAALGTFAGTLESRPEFRTLVRELGLEFAPSDVTALTCVLIHTSRLRSLRVGRPLPSCSALQSALACLDDLQDLELSDATSSTLSILQHIRTVRILKVHCWPSALPTSMRPPEDVISAIVAFIARSQHTLQELELNAAILQALPADMQLPRLKRLTVHGRYDGKMFAECESDVQRRGCASPCDWCAPLGAVALHRSLSFAARKKEENRPCSFVRWLASHFVSVV</sequence>
<dbReference type="AlphaFoldDB" id="A0A165NX43"/>
<dbReference type="Pfam" id="PF12937">
    <property type="entry name" value="F-box-like"/>
    <property type="match status" value="1"/>
</dbReference>
<dbReference type="InterPro" id="IPR032675">
    <property type="entry name" value="LRR_dom_sf"/>
</dbReference>
<evidence type="ECO:0000313" key="2">
    <source>
        <dbReference type="EMBL" id="KZW01344.1"/>
    </source>
</evidence>
<name>A0A165NX43_EXIGL</name>
<evidence type="ECO:0000259" key="1">
    <source>
        <dbReference type="PROSITE" id="PS50181"/>
    </source>
</evidence>